<feature type="binding site" evidence="7">
    <location>
        <position position="142"/>
    </location>
    <ligand>
        <name>a 1,2-diacyl-sn-glycero-3-phospho-(1'-sn-glycerol)</name>
        <dbReference type="ChEBI" id="CHEBI:64716"/>
    </ligand>
</feature>
<protein>
    <recommendedName>
        <fullName evidence="7">Phosphatidylglycerol--prolipoprotein diacylglyceryl transferase</fullName>
        <ecNumber evidence="7">2.5.1.145</ecNumber>
    </recommendedName>
</protein>
<keyword evidence="3 7" id="KW-0808">Transferase</keyword>
<comment type="caution">
    <text evidence="8">The sequence shown here is derived from an EMBL/GenBank/DDBJ whole genome shotgun (WGS) entry which is preliminary data.</text>
</comment>
<evidence type="ECO:0000256" key="2">
    <source>
        <dbReference type="ARBA" id="ARBA00022475"/>
    </source>
</evidence>
<feature type="transmembrane region" description="Helical" evidence="7">
    <location>
        <begin position="20"/>
        <end position="39"/>
    </location>
</feature>
<dbReference type="Pfam" id="PF01790">
    <property type="entry name" value="LGT"/>
    <property type="match status" value="1"/>
</dbReference>
<dbReference type="RefSeq" id="WP_126977790.1">
    <property type="nucleotide sequence ID" value="NZ_PQSP01000001.1"/>
</dbReference>
<keyword evidence="8" id="KW-0449">Lipoprotein</keyword>
<dbReference type="PANTHER" id="PTHR30589">
    <property type="entry name" value="PROLIPOPROTEIN DIACYLGLYCERYL TRANSFERASE"/>
    <property type="match status" value="1"/>
</dbReference>
<comment type="subcellular location">
    <subcellularLocation>
        <location evidence="7">Cell membrane</location>
        <topology evidence="7">Multi-pass membrane protein</topology>
    </subcellularLocation>
</comment>
<dbReference type="HAMAP" id="MF_01147">
    <property type="entry name" value="Lgt"/>
    <property type="match status" value="1"/>
</dbReference>
<dbReference type="GO" id="GO:0042158">
    <property type="term" value="P:lipoprotein biosynthetic process"/>
    <property type="evidence" value="ECO:0007669"/>
    <property type="project" value="UniProtKB-UniRule"/>
</dbReference>
<comment type="catalytic activity">
    <reaction evidence="7">
        <text>L-cysteinyl-[prolipoprotein] + a 1,2-diacyl-sn-glycero-3-phospho-(1'-sn-glycerol) = an S-1,2-diacyl-sn-glyceryl-L-cysteinyl-[prolipoprotein] + sn-glycerol 1-phosphate + H(+)</text>
        <dbReference type="Rhea" id="RHEA:56712"/>
        <dbReference type="Rhea" id="RHEA-COMP:14679"/>
        <dbReference type="Rhea" id="RHEA-COMP:14680"/>
        <dbReference type="ChEBI" id="CHEBI:15378"/>
        <dbReference type="ChEBI" id="CHEBI:29950"/>
        <dbReference type="ChEBI" id="CHEBI:57685"/>
        <dbReference type="ChEBI" id="CHEBI:64716"/>
        <dbReference type="ChEBI" id="CHEBI:140658"/>
        <dbReference type="EC" id="2.5.1.145"/>
    </reaction>
</comment>
<gene>
    <name evidence="7 8" type="primary">lgt</name>
    <name evidence="8" type="ORF">CUZ56_00456</name>
</gene>
<dbReference type="OrthoDB" id="871140at2"/>
<dbReference type="InterPro" id="IPR001640">
    <property type="entry name" value="Lgt"/>
</dbReference>
<evidence type="ECO:0000256" key="5">
    <source>
        <dbReference type="ARBA" id="ARBA00022989"/>
    </source>
</evidence>
<evidence type="ECO:0000313" key="9">
    <source>
        <dbReference type="Proteomes" id="UP000286947"/>
    </source>
</evidence>
<reference evidence="8 9" key="1">
    <citation type="submission" date="2018-01" db="EMBL/GenBank/DDBJ databases">
        <title>Saezia sanguinis gen. nov., sp. nov., in the order Burkholderiales isolated from human blood.</title>
        <authorList>
            <person name="Medina-Pascual M.J."/>
            <person name="Valdezate S."/>
            <person name="Monzon S."/>
            <person name="Cuesta I."/>
            <person name="Carrasco G."/>
            <person name="Villalon P."/>
            <person name="Saez-Nieto J.A."/>
        </authorList>
    </citation>
    <scope>NUCLEOTIDE SEQUENCE [LARGE SCALE GENOMIC DNA]</scope>
    <source>
        <strain evidence="8 9">CNM695-12</strain>
    </source>
</reference>
<keyword evidence="6 7" id="KW-0472">Membrane</keyword>
<keyword evidence="9" id="KW-1185">Reference proteome</keyword>
<evidence type="ECO:0000256" key="7">
    <source>
        <dbReference type="HAMAP-Rule" id="MF_01147"/>
    </source>
</evidence>
<keyword evidence="2 7" id="KW-1003">Cell membrane</keyword>
<proteinExistence type="inferred from homology"/>
<comment type="pathway">
    <text evidence="7">Protein modification; lipoprotein biosynthesis (diacylglyceryl transfer).</text>
</comment>
<comment type="similarity">
    <text evidence="1 7">Belongs to the Lgt family.</text>
</comment>
<dbReference type="PROSITE" id="PS01311">
    <property type="entry name" value="LGT"/>
    <property type="match status" value="1"/>
</dbReference>
<dbReference type="EC" id="2.5.1.145" evidence="7"/>
<dbReference type="NCBIfam" id="TIGR00544">
    <property type="entry name" value="lgt"/>
    <property type="match status" value="1"/>
</dbReference>
<feature type="transmembrane region" description="Helical" evidence="7">
    <location>
        <begin position="242"/>
        <end position="260"/>
    </location>
</feature>
<comment type="function">
    <text evidence="7">Catalyzes the transfer of the diacylglyceryl group from phosphatidylglycerol to the sulfhydryl group of the N-terminal cysteine of a prolipoprotein, the first step in the formation of mature lipoproteins.</text>
</comment>
<keyword evidence="8" id="KW-0328">Glycosyltransferase</keyword>
<dbReference type="GO" id="GO:0005886">
    <property type="term" value="C:plasma membrane"/>
    <property type="evidence" value="ECO:0007669"/>
    <property type="project" value="UniProtKB-SubCell"/>
</dbReference>
<dbReference type="Proteomes" id="UP000286947">
    <property type="component" value="Unassembled WGS sequence"/>
</dbReference>
<feature type="transmembrane region" description="Helical" evidence="7">
    <location>
        <begin position="205"/>
        <end position="222"/>
    </location>
</feature>
<dbReference type="EMBL" id="PQSP01000001">
    <property type="protein sequence ID" value="RUS67973.1"/>
    <property type="molecule type" value="Genomic_DNA"/>
</dbReference>
<keyword evidence="5 7" id="KW-1133">Transmembrane helix</keyword>
<feature type="transmembrane region" description="Helical" evidence="7">
    <location>
        <begin position="59"/>
        <end position="79"/>
    </location>
</feature>
<dbReference type="PANTHER" id="PTHR30589:SF0">
    <property type="entry name" value="PHOSPHATIDYLGLYCEROL--PROLIPOPROTEIN DIACYLGLYCERYL TRANSFERASE"/>
    <property type="match status" value="1"/>
</dbReference>
<evidence type="ECO:0000256" key="6">
    <source>
        <dbReference type="ARBA" id="ARBA00023136"/>
    </source>
</evidence>
<name>A0A433SGU7_9BURK</name>
<accession>A0A433SGU7</accession>
<keyword evidence="4 7" id="KW-0812">Transmembrane</keyword>
<dbReference type="GO" id="GO:0008961">
    <property type="term" value="F:phosphatidylglycerol-prolipoprotein diacylglyceryl transferase activity"/>
    <property type="evidence" value="ECO:0007669"/>
    <property type="project" value="UniProtKB-UniRule"/>
</dbReference>
<evidence type="ECO:0000256" key="1">
    <source>
        <dbReference type="ARBA" id="ARBA00007150"/>
    </source>
</evidence>
<dbReference type="AlphaFoldDB" id="A0A433SGU7"/>
<dbReference type="UniPathway" id="UPA00664"/>
<organism evidence="8 9">
    <name type="scientific">Saezia sanguinis</name>
    <dbReference type="NCBI Taxonomy" id="1965230"/>
    <lineage>
        <taxon>Bacteria</taxon>
        <taxon>Pseudomonadati</taxon>
        <taxon>Pseudomonadota</taxon>
        <taxon>Betaproteobacteria</taxon>
        <taxon>Burkholderiales</taxon>
        <taxon>Saeziaceae</taxon>
        <taxon>Saezia</taxon>
    </lineage>
</organism>
<feature type="transmembrane region" description="Helical" evidence="7">
    <location>
        <begin position="99"/>
        <end position="117"/>
    </location>
</feature>
<evidence type="ECO:0000313" key="8">
    <source>
        <dbReference type="EMBL" id="RUS67973.1"/>
    </source>
</evidence>
<sequence>MLVHPQFNPVALDLGIISVHWYGLMYLVAFLLFWWLGSLRCKQPHIAAQGWQRKDIEDLLFIGVIGVVVGGRLGYILFYKLGYYLAHPLEIFALQQGGMSFHGGFLGVLLASAIYAYVKKRNWFDITDLVAPCIPLGIAAGRLGNFINGELWGRAADPSLPWAMAFPQSGSMIARHPSQLYELVLEGILLFIILWIYARKPHARARVSALFLGGYGVFRFIVEFFREPDSFLGLQAFDLSRGQWLCVPMILGAVVLYMWAGTRQSNKQ</sequence>
<evidence type="ECO:0000256" key="3">
    <source>
        <dbReference type="ARBA" id="ARBA00022679"/>
    </source>
</evidence>
<evidence type="ECO:0000256" key="4">
    <source>
        <dbReference type="ARBA" id="ARBA00022692"/>
    </source>
</evidence>